<name>A0AAV9I966_9RHOD</name>
<evidence type="ECO:0000256" key="10">
    <source>
        <dbReference type="ARBA" id="ARBA00023145"/>
    </source>
</evidence>
<dbReference type="SUPFAM" id="SSF50621">
    <property type="entry name" value="Alanine racemase C-terminal domain-like"/>
    <property type="match status" value="1"/>
</dbReference>
<proteinExistence type="inferred from homology"/>
<evidence type="ECO:0000313" key="16">
    <source>
        <dbReference type="EMBL" id="KAK4523940.1"/>
    </source>
</evidence>
<dbReference type="InterPro" id="IPR018166">
    <property type="entry name" value="S-AdoMet_deCO2ase_CS"/>
</dbReference>
<dbReference type="InterPro" id="IPR002433">
    <property type="entry name" value="Orn_de-COase"/>
</dbReference>
<dbReference type="Gene3D" id="2.40.37.10">
    <property type="entry name" value="Lyase, Ornithine Decarboxylase, Chain A, domain 1"/>
    <property type="match status" value="1"/>
</dbReference>
<keyword evidence="13" id="KW-0670">Pyruvate</keyword>
<dbReference type="InterPro" id="IPR048283">
    <property type="entry name" value="AdoMetDC-like"/>
</dbReference>
<dbReference type="PRINTS" id="PR01182">
    <property type="entry name" value="ORNDCRBXLASE"/>
</dbReference>
<dbReference type="PANTHER" id="PTHR11570:SF0">
    <property type="entry name" value="S-ADENOSYLMETHIONINE DECARBOXYLASE PROENZYME"/>
    <property type="match status" value="1"/>
</dbReference>
<keyword evidence="11" id="KW-0456">Lyase</keyword>
<dbReference type="InterPro" id="IPR009006">
    <property type="entry name" value="Ala_racemase/Decarboxylase_C"/>
</dbReference>
<dbReference type="GO" id="GO:0006597">
    <property type="term" value="P:spermine biosynthetic process"/>
    <property type="evidence" value="ECO:0007669"/>
    <property type="project" value="InterPro"/>
</dbReference>
<sequence length="772" mass="87451">MMVFEDKQDTTWESLQDIQDGFEGPEKNLELDFRPRNPVTVDNASFRFVSQQRWCEILSHAQCSILSRIENESVTAYLLSESSLFVFDEKIILKTCGRTTLLKTIPSLLALAEELNFCIDFVRYSRPFFLFPYAQTYPHDSFDSEVEFLEKYFRGHSYTLGAMDGKTAWHLYVADQSEKYSSEQTLEIIMFDLDSEAVSCFFNSNRQKSGLETLQISGLKSLLPCEEKTRYDAYNFDPCGFSLNVVNDDTYYTIHITPESHCSYASFECNSNVEDFTPLVMRTLELLKPKKYCVVFFADSDAPAACVKQPLQWSEVGKLGYQQFGEVTFVRMHETSGEYCAQVCSFVKVEDLYSKVESIKSKSDVKFSSGLSAADPTQPLEVLSQVSRQFGADWFSADCPLDDKLKNLKSVSHRPLLFIDLGRIFQNYVQLQKIFSSSCRYSVRCNPDPAILKLLQGLGAQLSVSSRSEVEHLVRNDISLSNVVFCSPMLKLASIQRILQTYSFGLVVVSEDVLEEGEGISEDLVQILKGFPVELELNLDERDTESDSIERIEHLLSCSKKIGLKVASINICQLESELVVENFVRLWDVLKSIAEASVVVSVNMRQLQESWNEANLVEMDSSSTEKLVARLKDCSLSPVINADSLLLDNSQMMAVSVIARQESKEKDTSQLKAEKYYISEGVFGAFHELLTETVNDLCPYPLIENKEKGPVSFCSIYGPSGDCLDHIWSGVLPVLNIHDYIFFPKIGSFLSLGLREFNDFSRKVDTRYIVTL</sequence>
<keyword evidence="17" id="KW-1185">Reference proteome</keyword>
<dbReference type="EMBL" id="JANCYU010000020">
    <property type="protein sequence ID" value="KAK4523940.1"/>
    <property type="molecule type" value="Genomic_DNA"/>
</dbReference>
<evidence type="ECO:0000259" key="14">
    <source>
        <dbReference type="Pfam" id="PF00278"/>
    </source>
</evidence>
<evidence type="ECO:0000256" key="9">
    <source>
        <dbReference type="ARBA" id="ARBA00023115"/>
    </source>
</evidence>
<dbReference type="InterPro" id="IPR022643">
    <property type="entry name" value="De-COase2_C"/>
</dbReference>
<evidence type="ECO:0000256" key="7">
    <source>
        <dbReference type="ARBA" id="ARBA00022813"/>
    </source>
</evidence>
<dbReference type="AlphaFoldDB" id="A0AAV9I966"/>
<dbReference type="EC" id="4.1.1.50" evidence="4"/>
<evidence type="ECO:0000256" key="5">
    <source>
        <dbReference type="ARBA" id="ARBA00022691"/>
    </source>
</evidence>
<dbReference type="PROSITE" id="PS01336">
    <property type="entry name" value="ADOMETDC"/>
    <property type="match status" value="1"/>
</dbReference>
<dbReference type="Pfam" id="PF01536">
    <property type="entry name" value="SAM_decarbox"/>
    <property type="match status" value="1"/>
</dbReference>
<dbReference type="SUPFAM" id="SSF56276">
    <property type="entry name" value="S-adenosylmethionine decarboxylase"/>
    <property type="match status" value="1"/>
</dbReference>
<keyword evidence="12" id="KW-0704">Schiff base</keyword>
<dbReference type="Proteomes" id="UP001300502">
    <property type="component" value="Unassembled WGS sequence"/>
</dbReference>
<feature type="domain" description="Orn/DAP/Arg decarboxylase 2 N-terminal" evidence="15">
    <location>
        <begin position="424"/>
        <end position="503"/>
    </location>
</feature>
<gene>
    <name evidence="16" type="ORF">GAYE_SCF00G1838</name>
</gene>
<evidence type="ECO:0000256" key="11">
    <source>
        <dbReference type="ARBA" id="ARBA00023239"/>
    </source>
</evidence>
<evidence type="ECO:0000256" key="8">
    <source>
        <dbReference type="ARBA" id="ARBA00023066"/>
    </source>
</evidence>
<keyword evidence="9" id="KW-0620">Polyamine biosynthesis</keyword>
<keyword evidence="5" id="KW-0949">S-adenosyl-L-methionine</keyword>
<keyword evidence="10" id="KW-0865">Zymogen</keyword>
<accession>A0AAV9I966</accession>
<dbReference type="PANTHER" id="PTHR11570">
    <property type="entry name" value="S-ADENOSYLMETHIONINE DECARBOXYLASE"/>
    <property type="match status" value="1"/>
</dbReference>
<organism evidence="16 17">
    <name type="scientific">Galdieria yellowstonensis</name>
    <dbReference type="NCBI Taxonomy" id="3028027"/>
    <lineage>
        <taxon>Eukaryota</taxon>
        <taxon>Rhodophyta</taxon>
        <taxon>Bangiophyceae</taxon>
        <taxon>Galdieriales</taxon>
        <taxon>Galdieriaceae</taxon>
        <taxon>Galdieria</taxon>
    </lineage>
</organism>
<comment type="similarity">
    <text evidence="3">Belongs to the eukaryotic AdoMetDC family.</text>
</comment>
<evidence type="ECO:0000259" key="15">
    <source>
        <dbReference type="Pfam" id="PF02784"/>
    </source>
</evidence>
<evidence type="ECO:0000256" key="13">
    <source>
        <dbReference type="ARBA" id="ARBA00023317"/>
    </source>
</evidence>
<evidence type="ECO:0000256" key="3">
    <source>
        <dbReference type="ARBA" id="ARBA00008466"/>
    </source>
</evidence>
<evidence type="ECO:0000256" key="2">
    <source>
        <dbReference type="ARBA" id="ARBA00004911"/>
    </source>
</evidence>
<dbReference type="Pfam" id="PF02784">
    <property type="entry name" value="Orn_Arg_deC_N"/>
    <property type="match status" value="1"/>
</dbReference>
<dbReference type="GO" id="GO:0008295">
    <property type="term" value="P:spermidine biosynthetic process"/>
    <property type="evidence" value="ECO:0007669"/>
    <property type="project" value="UniProtKB-KW"/>
</dbReference>
<dbReference type="InterPro" id="IPR029066">
    <property type="entry name" value="PLP-binding_barrel"/>
</dbReference>
<keyword evidence="8" id="KW-0745">Spermidine biosynthesis</keyword>
<reference evidence="16 17" key="1">
    <citation type="submission" date="2022-07" db="EMBL/GenBank/DDBJ databases">
        <title>Genome-wide signatures of adaptation to extreme environments.</title>
        <authorList>
            <person name="Cho C.H."/>
            <person name="Yoon H.S."/>
        </authorList>
    </citation>
    <scope>NUCLEOTIDE SEQUENCE [LARGE SCALE GENOMIC DNA]</scope>
    <source>
        <strain evidence="16 17">108.79 E11</strain>
    </source>
</reference>
<comment type="caution">
    <text evidence="16">The sequence shown here is derived from an EMBL/GenBank/DDBJ whole genome shotgun (WGS) entry which is preliminary data.</text>
</comment>
<protein>
    <recommendedName>
        <fullName evidence="4">adenosylmethionine decarboxylase</fullName>
        <ecNumber evidence="4">4.1.1.50</ecNumber>
    </recommendedName>
</protein>
<dbReference type="GO" id="GO:0004014">
    <property type="term" value="F:adenosylmethionine decarboxylase activity"/>
    <property type="evidence" value="ECO:0007669"/>
    <property type="project" value="UniProtKB-EC"/>
</dbReference>
<keyword evidence="7" id="KW-0068">Autocatalytic cleavage</keyword>
<evidence type="ECO:0000256" key="1">
    <source>
        <dbReference type="ARBA" id="ARBA00001928"/>
    </source>
</evidence>
<dbReference type="SUPFAM" id="SSF51419">
    <property type="entry name" value="PLP-binding barrel"/>
    <property type="match status" value="1"/>
</dbReference>
<evidence type="ECO:0000256" key="12">
    <source>
        <dbReference type="ARBA" id="ARBA00023270"/>
    </source>
</evidence>
<dbReference type="Pfam" id="PF00278">
    <property type="entry name" value="Orn_DAP_Arg_deC"/>
    <property type="match status" value="1"/>
</dbReference>
<dbReference type="InterPro" id="IPR016067">
    <property type="entry name" value="S-AdoMet_deCO2ase_core"/>
</dbReference>
<comment type="pathway">
    <text evidence="2">Amine and polyamine biosynthesis; S-adenosylmethioninamine biosynthesis; S-adenosylmethioninamine from S-adenosyl-L-methionine: step 1/1.</text>
</comment>
<keyword evidence="6" id="KW-0210">Decarboxylase</keyword>
<dbReference type="GO" id="GO:0005829">
    <property type="term" value="C:cytosol"/>
    <property type="evidence" value="ECO:0007669"/>
    <property type="project" value="TreeGrafter"/>
</dbReference>
<evidence type="ECO:0000256" key="4">
    <source>
        <dbReference type="ARBA" id="ARBA00012357"/>
    </source>
</evidence>
<feature type="domain" description="Orn/DAP/Arg decarboxylase 2 C-terminal" evidence="14">
    <location>
        <begin position="598"/>
        <end position="747"/>
    </location>
</feature>
<evidence type="ECO:0000313" key="17">
    <source>
        <dbReference type="Proteomes" id="UP001300502"/>
    </source>
</evidence>
<dbReference type="NCBIfam" id="TIGR00535">
    <property type="entry name" value="SAM_DCase"/>
    <property type="match status" value="1"/>
</dbReference>
<dbReference type="Gene3D" id="3.60.90.10">
    <property type="entry name" value="S-adenosylmethionine decarboxylase"/>
    <property type="match status" value="1"/>
</dbReference>
<evidence type="ECO:0000256" key="6">
    <source>
        <dbReference type="ARBA" id="ARBA00022793"/>
    </source>
</evidence>
<dbReference type="InterPro" id="IPR022644">
    <property type="entry name" value="De-COase2_N"/>
</dbReference>
<dbReference type="Gene3D" id="3.20.20.10">
    <property type="entry name" value="Alanine racemase"/>
    <property type="match status" value="1"/>
</dbReference>
<dbReference type="InterPro" id="IPR001985">
    <property type="entry name" value="S-AdoMet_decarboxylase_euk"/>
</dbReference>
<comment type="cofactor">
    <cofactor evidence="1">
        <name>pyruvate</name>
        <dbReference type="ChEBI" id="CHEBI:15361"/>
    </cofactor>
</comment>